<dbReference type="InterPro" id="IPR000172">
    <property type="entry name" value="GMC_OxRdtase_N"/>
</dbReference>
<evidence type="ECO:0000256" key="9">
    <source>
        <dbReference type="ARBA" id="ARBA00022827"/>
    </source>
</evidence>
<dbReference type="Gene3D" id="4.10.450.10">
    <property type="entry name" value="Glucose Oxidase, domain 2"/>
    <property type="match status" value="1"/>
</dbReference>
<comment type="cofactor">
    <cofactor evidence="1">
        <name>FAD</name>
        <dbReference type="ChEBI" id="CHEBI:57692"/>
    </cofactor>
</comment>
<gene>
    <name evidence="14" type="ORF">EYZ11_012556</name>
</gene>
<evidence type="ECO:0000256" key="3">
    <source>
        <dbReference type="ARBA" id="ARBA00004498"/>
    </source>
</evidence>
<protein>
    <recommendedName>
        <fullName evidence="12">glucose oxidase</fullName>
        <ecNumber evidence="12">1.1.3.4</ecNumber>
    </recommendedName>
</protein>
<comment type="caution">
    <text evidence="14">The sequence shown here is derived from an EMBL/GenBank/DDBJ whole genome shotgun (WGS) entry which is preliminary data.</text>
</comment>
<evidence type="ECO:0000256" key="11">
    <source>
        <dbReference type="ARBA" id="ARBA00049435"/>
    </source>
</evidence>
<dbReference type="Pfam" id="PF00732">
    <property type="entry name" value="GMC_oxred_N"/>
    <property type="match status" value="1"/>
</dbReference>
<evidence type="ECO:0000256" key="4">
    <source>
        <dbReference type="ARBA" id="ARBA00010790"/>
    </source>
</evidence>
<dbReference type="Gene3D" id="3.50.50.60">
    <property type="entry name" value="FAD/NAD(P)-binding domain"/>
    <property type="match status" value="2"/>
</dbReference>
<dbReference type="GO" id="GO:0046562">
    <property type="term" value="F:beta-D-glucose oxidase activity"/>
    <property type="evidence" value="ECO:0007669"/>
    <property type="project" value="UniProtKB-EC"/>
</dbReference>
<comment type="subunit">
    <text evidence="5">Homodimer.</text>
</comment>
<dbReference type="VEuPathDB" id="FungiDB:EYZ11_012556"/>
<keyword evidence="6" id="KW-0134">Cell wall</keyword>
<keyword evidence="8" id="KW-0285">Flavoprotein</keyword>
<dbReference type="STRING" id="1220188.A0A4S3J224"/>
<dbReference type="InterPro" id="IPR036188">
    <property type="entry name" value="FAD/NAD-bd_sf"/>
</dbReference>
<keyword evidence="7" id="KW-0964">Secreted</keyword>
<comment type="subcellular location">
    <subcellularLocation>
        <location evidence="2">Secreted</location>
        <location evidence="2">Cell wall</location>
    </subcellularLocation>
    <subcellularLocation>
        <location evidence="3">Secreted</location>
        <location evidence="3">Extracellular space</location>
        <location evidence="3">Extracellular matrix</location>
    </subcellularLocation>
</comment>
<sequence>MAIKTNIPFTADYVIIGGGTAGLTLASRLSENSTESIVVLEAGSNLLEDPRAALGNRVIKEPQGKLLGGPSGISSQAFVAPSQSGIDAWSKLGPLKVSFPAAIQDPLCRAWVDTFKATGHGITADPFSGKSTGGYSNLSAVDSETKTRSYAASAYGRSPMERPNVHIVTEALVQRILFKGLKESSVTAGGIEAVIQGEIHTITANKEVIVCAGALNTPKLLELSGIGNKEILHQYNIHVVVNSPSVGENLQDHLMSGISFEVVNGVVTGDPLLRQEPEAVQAAMQLYMEHKTGPMTIRGVQSSSYMPLVYFQGQNSSTSIKEYLDGFFLRSSDRDHAIREIIGQPDAPTCSTILCILI</sequence>
<keyword evidence="7" id="KW-0272">Extracellular matrix</keyword>
<comment type="similarity">
    <text evidence="4">Belongs to the GMC oxidoreductase family.</text>
</comment>
<dbReference type="EC" id="1.1.3.4" evidence="12"/>
<evidence type="ECO:0000259" key="13">
    <source>
        <dbReference type="PROSITE" id="PS00624"/>
    </source>
</evidence>
<evidence type="ECO:0000256" key="1">
    <source>
        <dbReference type="ARBA" id="ARBA00001974"/>
    </source>
</evidence>
<dbReference type="PANTHER" id="PTHR11552">
    <property type="entry name" value="GLUCOSE-METHANOL-CHOLINE GMC OXIDOREDUCTASE"/>
    <property type="match status" value="1"/>
</dbReference>
<evidence type="ECO:0000256" key="6">
    <source>
        <dbReference type="ARBA" id="ARBA00022512"/>
    </source>
</evidence>
<dbReference type="PROSITE" id="PS00624">
    <property type="entry name" value="GMC_OXRED_2"/>
    <property type="match status" value="1"/>
</dbReference>
<keyword evidence="10" id="KW-0560">Oxidoreductase</keyword>
<organism evidence="14 15">
    <name type="scientific">Aspergillus tanneri</name>
    <dbReference type="NCBI Taxonomy" id="1220188"/>
    <lineage>
        <taxon>Eukaryota</taxon>
        <taxon>Fungi</taxon>
        <taxon>Dikarya</taxon>
        <taxon>Ascomycota</taxon>
        <taxon>Pezizomycotina</taxon>
        <taxon>Eurotiomycetes</taxon>
        <taxon>Eurotiomycetidae</taxon>
        <taxon>Eurotiales</taxon>
        <taxon>Aspergillaceae</taxon>
        <taxon>Aspergillus</taxon>
        <taxon>Aspergillus subgen. Circumdati</taxon>
    </lineage>
</organism>
<feature type="domain" description="Glucose-methanol-choline oxidoreductase N-terminal" evidence="13">
    <location>
        <begin position="213"/>
        <end position="227"/>
    </location>
</feature>
<dbReference type="Proteomes" id="UP000308092">
    <property type="component" value="Unassembled WGS sequence"/>
</dbReference>
<dbReference type="Gene3D" id="3.30.560.10">
    <property type="entry name" value="Glucose Oxidase, domain 3"/>
    <property type="match status" value="2"/>
</dbReference>
<evidence type="ECO:0000313" key="15">
    <source>
        <dbReference type="Proteomes" id="UP000308092"/>
    </source>
</evidence>
<proteinExistence type="inferred from homology"/>
<accession>A0A4S3J224</accession>
<keyword evidence="9" id="KW-0274">FAD</keyword>
<reference evidence="14 15" key="1">
    <citation type="submission" date="2019-03" db="EMBL/GenBank/DDBJ databases">
        <title>The genome sequence of a newly discovered highly antifungal drug resistant Aspergillus species, Aspergillus tanneri NIH 1004.</title>
        <authorList>
            <person name="Mounaud S."/>
            <person name="Singh I."/>
            <person name="Joardar V."/>
            <person name="Pakala S."/>
            <person name="Pakala S."/>
            <person name="Venepally P."/>
            <person name="Hoover J."/>
            <person name="Nierman W."/>
            <person name="Chung J."/>
            <person name="Losada L."/>
        </authorList>
    </citation>
    <scope>NUCLEOTIDE SEQUENCE [LARGE SCALE GENOMIC DNA]</scope>
    <source>
        <strain evidence="14 15">NIH1004</strain>
    </source>
</reference>
<dbReference type="GO" id="GO:0050660">
    <property type="term" value="F:flavin adenine dinucleotide binding"/>
    <property type="evidence" value="ECO:0007669"/>
    <property type="project" value="InterPro"/>
</dbReference>
<evidence type="ECO:0000256" key="7">
    <source>
        <dbReference type="ARBA" id="ARBA00022530"/>
    </source>
</evidence>
<dbReference type="InterPro" id="IPR027424">
    <property type="entry name" value="Glucose_Oxidase_domain_2"/>
</dbReference>
<evidence type="ECO:0000256" key="12">
    <source>
        <dbReference type="ARBA" id="ARBA00049722"/>
    </source>
</evidence>
<dbReference type="AlphaFoldDB" id="A0A4S3J224"/>
<evidence type="ECO:0000256" key="5">
    <source>
        <dbReference type="ARBA" id="ARBA00011738"/>
    </source>
</evidence>
<evidence type="ECO:0000256" key="2">
    <source>
        <dbReference type="ARBA" id="ARBA00004191"/>
    </source>
</evidence>
<evidence type="ECO:0000256" key="8">
    <source>
        <dbReference type="ARBA" id="ARBA00022630"/>
    </source>
</evidence>
<name>A0A4S3J224_9EURO</name>
<evidence type="ECO:0000313" key="14">
    <source>
        <dbReference type="EMBL" id="THC87997.1"/>
    </source>
</evidence>
<dbReference type="PANTHER" id="PTHR11552:SF210">
    <property type="entry name" value="GLUCOSE-METHANOL-CHOLINE OXIDOREDUCTASE N-TERMINAL DOMAIN-CONTAINING PROTEIN-RELATED"/>
    <property type="match status" value="1"/>
</dbReference>
<keyword evidence="15" id="KW-1185">Reference proteome</keyword>
<dbReference type="EMBL" id="SOSA01000966">
    <property type="protein sequence ID" value="THC87997.1"/>
    <property type="molecule type" value="Genomic_DNA"/>
</dbReference>
<dbReference type="SUPFAM" id="SSF51905">
    <property type="entry name" value="FAD/NAD(P)-binding domain"/>
    <property type="match status" value="1"/>
</dbReference>
<comment type="catalytic activity">
    <reaction evidence="11">
        <text>beta-D-glucose + O2 = D-glucono-1,5-lactone + H2O2</text>
        <dbReference type="Rhea" id="RHEA:11428"/>
        <dbReference type="ChEBI" id="CHEBI:15379"/>
        <dbReference type="ChEBI" id="CHEBI:15903"/>
        <dbReference type="ChEBI" id="CHEBI:16217"/>
        <dbReference type="ChEBI" id="CHEBI:16240"/>
        <dbReference type="EC" id="1.1.3.4"/>
    </reaction>
    <physiologicalReaction direction="left-to-right" evidence="11">
        <dbReference type="Rhea" id="RHEA:11429"/>
    </physiologicalReaction>
</comment>
<evidence type="ECO:0000256" key="10">
    <source>
        <dbReference type="ARBA" id="ARBA00023002"/>
    </source>
</evidence>
<dbReference type="InterPro" id="IPR012132">
    <property type="entry name" value="GMC_OxRdtase"/>
</dbReference>